<dbReference type="InterPro" id="IPR006143">
    <property type="entry name" value="RND_pump_MFP"/>
</dbReference>
<evidence type="ECO:0000256" key="1">
    <source>
        <dbReference type="ARBA" id="ARBA00009477"/>
    </source>
</evidence>
<proteinExistence type="inferred from homology"/>
<keyword evidence="3" id="KW-0732">Signal</keyword>
<dbReference type="InterPro" id="IPR058625">
    <property type="entry name" value="MdtA-like_BSH"/>
</dbReference>
<feature type="chain" id="PRO_5009916651" evidence="3">
    <location>
        <begin position="20"/>
        <end position="391"/>
    </location>
</feature>
<evidence type="ECO:0000256" key="2">
    <source>
        <dbReference type="SAM" id="Coils"/>
    </source>
</evidence>
<feature type="domain" description="Multidrug resistance protein MdtA-like barrel-sandwich hybrid" evidence="4">
    <location>
        <begin position="56"/>
        <end position="197"/>
    </location>
</feature>
<dbReference type="InterPro" id="IPR058626">
    <property type="entry name" value="MdtA-like_b-barrel"/>
</dbReference>
<dbReference type="RefSeq" id="WP_025831247.1">
    <property type="nucleotide sequence ID" value="NZ_CAMTFU010000027.1"/>
</dbReference>
<feature type="signal peptide" evidence="3">
    <location>
        <begin position="1"/>
        <end position="19"/>
    </location>
</feature>
<dbReference type="SUPFAM" id="SSF111369">
    <property type="entry name" value="HlyD-like secretion proteins"/>
    <property type="match status" value="1"/>
</dbReference>
<dbReference type="Gene3D" id="1.10.287.470">
    <property type="entry name" value="Helix hairpin bin"/>
    <property type="match status" value="1"/>
</dbReference>
<comment type="similarity">
    <text evidence="1">Belongs to the membrane fusion protein (MFP) (TC 8.A.1) family.</text>
</comment>
<reference evidence="8" key="1">
    <citation type="submission" date="2016-11" db="EMBL/GenBank/DDBJ databases">
        <authorList>
            <person name="Varghese N."/>
            <person name="Submissions S."/>
        </authorList>
    </citation>
    <scope>NUCLEOTIDE SEQUENCE [LARGE SCALE GENOMIC DNA]</scope>
    <source>
        <strain evidence="8">DSM 26884</strain>
    </source>
</reference>
<dbReference type="Pfam" id="PF25917">
    <property type="entry name" value="BSH_RND"/>
    <property type="match status" value="1"/>
</dbReference>
<name>A0A1M6DBA3_9BACE</name>
<sequence>MKSRLILLACCCLSLFSCGQGDKTTGKAPEFAVITVNTTTANLTNSYPATIKGKQDVEIRPMVSGFITKLHVDEGSVVRKGQVLFSIDPVQYQAAVNSAKAAVETAKAAVNTQELTVNNKRELNKKNIISDYDLQMAENQLAQTKAQLAQAEAQLVNAKNNLSYTSVTSPSDGVVGTIPYRVGSLVSPSVATPLTTVADISEMFAYFSMTERQLLSLIHEGGSIKEILEKMPDVQLQLIDGTMYADSGRVETISGVIDQKTGSVNMRALFPNQRNILRSGGTGNVVFPNPMADVIMIPQSATTEIQDKKFVFVVQADNTLKNTEIQVFKLNDGKYYYVTEGLKAGDKVVIEGVQNLKNGATITPITPAEKEAEYQKALQDQKDGNIQTAFQ</sequence>
<accession>A0A1M6DBA3</accession>
<dbReference type="PROSITE" id="PS51257">
    <property type="entry name" value="PROKAR_LIPOPROTEIN"/>
    <property type="match status" value="1"/>
</dbReference>
<organism evidence="7 8">
    <name type="scientific">Bacteroides stercorirosoris</name>
    <dbReference type="NCBI Taxonomy" id="871324"/>
    <lineage>
        <taxon>Bacteria</taxon>
        <taxon>Pseudomonadati</taxon>
        <taxon>Bacteroidota</taxon>
        <taxon>Bacteroidia</taxon>
        <taxon>Bacteroidales</taxon>
        <taxon>Bacteroidaceae</taxon>
        <taxon>Bacteroides</taxon>
    </lineage>
</organism>
<dbReference type="eggNOG" id="COG0845">
    <property type="taxonomic scope" value="Bacteria"/>
</dbReference>
<evidence type="ECO:0000313" key="7">
    <source>
        <dbReference type="EMBL" id="SHI70439.1"/>
    </source>
</evidence>
<evidence type="ECO:0000259" key="4">
    <source>
        <dbReference type="Pfam" id="PF25917"/>
    </source>
</evidence>
<feature type="domain" description="Multidrug resistance protein MdtA-like beta-barrel" evidence="5">
    <location>
        <begin position="225"/>
        <end position="285"/>
    </location>
</feature>
<keyword evidence="8" id="KW-1185">Reference proteome</keyword>
<dbReference type="Pfam" id="PF25989">
    <property type="entry name" value="YknX_C"/>
    <property type="match status" value="1"/>
</dbReference>
<evidence type="ECO:0000313" key="8">
    <source>
        <dbReference type="Proteomes" id="UP000184192"/>
    </source>
</evidence>
<feature type="domain" description="YknX-like C-terminal permuted SH3-like" evidence="6">
    <location>
        <begin position="295"/>
        <end position="363"/>
    </location>
</feature>
<keyword evidence="2" id="KW-0175">Coiled coil</keyword>
<dbReference type="AlphaFoldDB" id="A0A1M6DBA3"/>
<dbReference type="GO" id="GO:0030313">
    <property type="term" value="C:cell envelope"/>
    <property type="evidence" value="ECO:0007669"/>
    <property type="project" value="UniProtKB-SubCell"/>
</dbReference>
<feature type="coiled-coil region" evidence="2">
    <location>
        <begin position="134"/>
        <end position="161"/>
    </location>
</feature>
<dbReference type="NCBIfam" id="TIGR01730">
    <property type="entry name" value="RND_mfp"/>
    <property type="match status" value="1"/>
</dbReference>
<dbReference type="GeneID" id="92711451"/>
<dbReference type="Gene3D" id="2.40.420.20">
    <property type="match status" value="1"/>
</dbReference>
<gene>
    <name evidence="7" type="ORF">SAMN05444350_10658</name>
</gene>
<dbReference type="Gene3D" id="2.40.50.100">
    <property type="match status" value="1"/>
</dbReference>
<evidence type="ECO:0000259" key="6">
    <source>
        <dbReference type="Pfam" id="PF25989"/>
    </source>
</evidence>
<dbReference type="Proteomes" id="UP000184192">
    <property type="component" value="Unassembled WGS sequence"/>
</dbReference>
<dbReference type="Pfam" id="PF25944">
    <property type="entry name" value="Beta-barrel_RND"/>
    <property type="match status" value="1"/>
</dbReference>
<dbReference type="GO" id="GO:0015562">
    <property type="term" value="F:efflux transmembrane transporter activity"/>
    <property type="evidence" value="ECO:0007669"/>
    <property type="project" value="InterPro"/>
</dbReference>
<dbReference type="GO" id="GO:0005886">
    <property type="term" value="C:plasma membrane"/>
    <property type="evidence" value="ECO:0007669"/>
    <property type="project" value="TreeGrafter"/>
</dbReference>
<dbReference type="InterPro" id="IPR058637">
    <property type="entry name" value="YknX-like_C"/>
</dbReference>
<dbReference type="PANTHER" id="PTHR30158:SF23">
    <property type="entry name" value="MULTIDRUG RESISTANCE PROTEIN MEXA"/>
    <property type="match status" value="1"/>
</dbReference>
<evidence type="ECO:0000259" key="5">
    <source>
        <dbReference type="Pfam" id="PF25944"/>
    </source>
</evidence>
<dbReference type="PANTHER" id="PTHR30158">
    <property type="entry name" value="ACRA/E-RELATED COMPONENT OF DRUG EFFLUX TRANSPORTER"/>
    <property type="match status" value="1"/>
</dbReference>
<evidence type="ECO:0000256" key="3">
    <source>
        <dbReference type="SAM" id="SignalP"/>
    </source>
</evidence>
<dbReference type="EMBL" id="FQZN01000006">
    <property type="protein sequence ID" value="SHI70439.1"/>
    <property type="molecule type" value="Genomic_DNA"/>
</dbReference>
<protein>
    <submittedName>
        <fullName evidence="7">Membrane fusion protein, multidrug efflux system</fullName>
    </submittedName>
</protein>
<dbReference type="Gene3D" id="2.40.30.170">
    <property type="match status" value="1"/>
</dbReference>
<dbReference type="GO" id="GO:0046677">
    <property type="term" value="P:response to antibiotic"/>
    <property type="evidence" value="ECO:0007669"/>
    <property type="project" value="TreeGrafter"/>
</dbReference>